<accession>A0A9P4MHA9</accession>
<sequence>MTSADLRTKMNKHGPPPSRNGKYIQYIHCVPSPRHYYYSLCSPNTTSTRAGNYMKKLRRFRVRGTIAPCACCGPNTGICYHRCTLRPFVNASVSLRVSLFASRGAAGLKLPLP</sequence>
<protein>
    <submittedName>
        <fullName evidence="2">Uncharacterized protein</fullName>
    </submittedName>
</protein>
<reference evidence="2" key="1">
    <citation type="journal article" date="2020" name="Stud. Mycol.">
        <title>101 Dothideomycetes genomes: a test case for predicting lifestyles and emergence of pathogens.</title>
        <authorList>
            <person name="Haridas S."/>
            <person name="Albert R."/>
            <person name="Binder M."/>
            <person name="Bloem J."/>
            <person name="Labutti K."/>
            <person name="Salamov A."/>
            <person name="Andreopoulos B."/>
            <person name="Baker S."/>
            <person name="Barry K."/>
            <person name="Bills G."/>
            <person name="Bluhm B."/>
            <person name="Cannon C."/>
            <person name="Castanera R."/>
            <person name="Culley D."/>
            <person name="Daum C."/>
            <person name="Ezra D."/>
            <person name="Gonzalez J."/>
            <person name="Henrissat B."/>
            <person name="Kuo A."/>
            <person name="Liang C."/>
            <person name="Lipzen A."/>
            <person name="Lutzoni F."/>
            <person name="Magnuson J."/>
            <person name="Mondo S."/>
            <person name="Nolan M."/>
            <person name="Ohm R."/>
            <person name="Pangilinan J."/>
            <person name="Park H.-J."/>
            <person name="Ramirez L."/>
            <person name="Alfaro M."/>
            <person name="Sun H."/>
            <person name="Tritt A."/>
            <person name="Yoshinaga Y."/>
            <person name="Zwiers L.-H."/>
            <person name="Turgeon B."/>
            <person name="Goodwin S."/>
            <person name="Spatafora J."/>
            <person name="Crous P."/>
            <person name="Grigoriev I."/>
        </authorList>
    </citation>
    <scope>NUCLEOTIDE SEQUENCE</scope>
    <source>
        <strain evidence="2">CBS 260.36</strain>
    </source>
</reference>
<evidence type="ECO:0000313" key="2">
    <source>
        <dbReference type="EMBL" id="KAF2153042.1"/>
    </source>
</evidence>
<dbReference type="AlphaFoldDB" id="A0A9P4MHA9"/>
<gene>
    <name evidence="2" type="ORF">K461DRAFT_133871</name>
</gene>
<dbReference type="EMBL" id="ML996085">
    <property type="protein sequence ID" value="KAF2153042.1"/>
    <property type="molecule type" value="Genomic_DNA"/>
</dbReference>
<evidence type="ECO:0000256" key="1">
    <source>
        <dbReference type="SAM" id="MobiDB-lite"/>
    </source>
</evidence>
<feature type="region of interest" description="Disordered" evidence="1">
    <location>
        <begin position="1"/>
        <end position="20"/>
    </location>
</feature>
<comment type="caution">
    <text evidence="2">The sequence shown here is derived from an EMBL/GenBank/DDBJ whole genome shotgun (WGS) entry which is preliminary data.</text>
</comment>
<keyword evidence="3" id="KW-1185">Reference proteome</keyword>
<evidence type="ECO:0000313" key="3">
    <source>
        <dbReference type="Proteomes" id="UP000799439"/>
    </source>
</evidence>
<organism evidence="2 3">
    <name type="scientific">Myriangium duriaei CBS 260.36</name>
    <dbReference type="NCBI Taxonomy" id="1168546"/>
    <lineage>
        <taxon>Eukaryota</taxon>
        <taxon>Fungi</taxon>
        <taxon>Dikarya</taxon>
        <taxon>Ascomycota</taxon>
        <taxon>Pezizomycotina</taxon>
        <taxon>Dothideomycetes</taxon>
        <taxon>Dothideomycetidae</taxon>
        <taxon>Myriangiales</taxon>
        <taxon>Myriangiaceae</taxon>
        <taxon>Myriangium</taxon>
    </lineage>
</organism>
<proteinExistence type="predicted"/>
<name>A0A9P4MHA9_9PEZI</name>
<dbReference type="Proteomes" id="UP000799439">
    <property type="component" value="Unassembled WGS sequence"/>
</dbReference>